<protein>
    <submittedName>
        <fullName evidence="5">Isomerase</fullName>
    </submittedName>
</protein>
<evidence type="ECO:0000256" key="1">
    <source>
        <dbReference type="ARBA" id="ARBA00023235"/>
    </source>
</evidence>
<dbReference type="InterPro" id="IPR050417">
    <property type="entry name" value="Sugar_Epim/Isomerase"/>
</dbReference>
<dbReference type="PIRSF" id="PIRSF006241">
    <property type="entry name" value="HyI"/>
    <property type="match status" value="1"/>
</dbReference>
<name>A0A4R0PBW8_9HYPH</name>
<feature type="active site" description="Proton donor/acceptor" evidence="3">
    <location>
        <position position="236"/>
    </location>
</feature>
<dbReference type="Pfam" id="PF01261">
    <property type="entry name" value="AP_endonuc_2"/>
    <property type="match status" value="1"/>
</dbReference>
<reference evidence="5 6" key="1">
    <citation type="journal article" date="2015" name="Antonie Van Leeuwenhoek">
        <title>Oricola cellulosilytica gen. nov., sp. nov., a cellulose-degrading bacterium of the family Phyllobacteriaceae isolated from surface seashore water, and emended descriptions of Mesorhizobium loti and Phyllobacterium myrsinacearum.</title>
        <authorList>
            <person name="Hameed A."/>
            <person name="Shahina M."/>
            <person name="Lai W.A."/>
            <person name="Lin S.Y."/>
            <person name="Young L.S."/>
            <person name="Liu Y.C."/>
            <person name="Hsu Y.H."/>
            <person name="Young C.C."/>
        </authorList>
    </citation>
    <scope>NUCLEOTIDE SEQUENCE [LARGE SCALE GENOMIC DNA]</scope>
    <source>
        <strain evidence="5 6">KCTC 52183</strain>
    </source>
</reference>
<dbReference type="InterPro" id="IPR026040">
    <property type="entry name" value="HyI-like"/>
</dbReference>
<evidence type="ECO:0000313" key="6">
    <source>
        <dbReference type="Proteomes" id="UP000291301"/>
    </source>
</evidence>
<sequence>MRLSANLGFLWRELPLPDAIRAAAAAGFGAVECHFPFDFPPAVLRFALADSGIPMLVLNTRPGDPVAGDFGVCAVPGREDEAQAAIDEAIAYASAIKCQAVHVMAGKTDGSAKAERSFRRNLDHACAHGAGAGLRILIEPINTIDVPGYHLSSMDRAADIVKALGHNNLRILADCYHLQRMGVDPVSEIRRHLPLIGHIQIAAAPDRGEPDRGEIDYRVVAAALRDMGYGGYLGAEYRPRGTTEDGLGWMTIFRSGRP</sequence>
<dbReference type="InterPro" id="IPR036237">
    <property type="entry name" value="Xyl_isomerase-like_sf"/>
</dbReference>
<proteinExistence type="inferred from homology"/>
<dbReference type="SUPFAM" id="SSF51658">
    <property type="entry name" value="Xylose isomerase-like"/>
    <property type="match status" value="1"/>
</dbReference>
<dbReference type="OrthoDB" id="9786584at2"/>
<dbReference type="GO" id="GO:0008903">
    <property type="term" value="F:hydroxypyruvate isomerase activity"/>
    <property type="evidence" value="ECO:0007669"/>
    <property type="project" value="TreeGrafter"/>
</dbReference>
<comment type="caution">
    <text evidence="5">The sequence shown here is derived from an EMBL/GenBank/DDBJ whole genome shotgun (WGS) entry which is preliminary data.</text>
</comment>
<evidence type="ECO:0000256" key="2">
    <source>
        <dbReference type="PIRNR" id="PIRNR006241"/>
    </source>
</evidence>
<dbReference type="EMBL" id="SJST01000002">
    <property type="protein sequence ID" value="TCD14960.1"/>
    <property type="molecule type" value="Genomic_DNA"/>
</dbReference>
<accession>A0A4R0PBW8</accession>
<organism evidence="5 6">
    <name type="scientific">Oricola cellulosilytica</name>
    <dbReference type="NCBI Taxonomy" id="1429082"/>
    <lineage>
        <taxon>Bacteria</taxon>
        <taxon>Pseudomonadati</taxon>
        <taxon>Pseudomonadota</taxon>
        <taxon>Alphaproteobacteria</taxon>
        <taxon>Hyphomicrobiales</taxon>
        <taxon>Ahrensiaceae</taxon>
        <taxon>Oricola</taxon>
    </lineage>
</organism>
<dbReference type="PANTHER" id="PTHR43489:SF6">
    <property type="entry name" value="HYDROXYPYRUVATE ISOMERASE-RELATED"/>
    <property type="match status" value="1"/>
</dbReference>
<evidence type="ECO:0000313" key="5">
    <source>
        <dbReference type="EMBL" id="TCD14960.1"/>
    </source>
</evidence>
<gene>
    <name evidence="5" type="ORF">E0D97_05230</name>
</gene>
<feature type="active site" description="Proton donor/acceptor" evidence="3">
    <location>
        <position position="139"/>
    </location>
</feature>
<dbReference type="Gene3D" id="3.20.20.150">
    <property type="entry name" value="Divalent-metal-dependent TIM barrel enzymes"/>
    <property type="match status" value="1"/>
</dbReference>
<dbReference type="AlphaFoldDB" id="A0A4R0PBW8"/>
<keyword evidence="1 2" id="KW-0413">Isomerase</keyword>
<dbReference type="PANTHER" id="PTHR43489">
    <property type="entry name" value="ISOMERASE"/>
    <property type="match status" value="1"/>
</dbReference>
<dbReference type="GO" id="GO:0046487">
    <property type="term" value="P:glyoxylate metabolic process"/>
    <property type="evidence" value="ECO:0007669"/>
    <property type="project" value="TreeGrafter"/>
</dbReference>
<keyword evidence="6" id="KW-1185">Reference proteome</keyword>
<dbReference type="InterPro" id="IPR013022">
    <property type="entry name" value="Xyl_isomerase-like_TIM-brl"/>
</dbReference>
<comment type="similarity">
    <text evidence="2">Belongs to the hyi family.</text>
</comment>
<evidence type="ECO:0000256" key="3">
    <source>
        <dbReference type="PIRSR" id="PIRSR006241-50"/>
    </source>
</evidence>
<dbReference type="Proteomes" id="UP000291301">
    <property type="component" value="Unassembled WGS sequence"/>
</dbReference>
<feature type="domain" description="Xylose isomerase-like TIM barrel" evidence="4">
    <location>
        <begin position="20"/>
        <end position="250"/>
    </location>
</feature>
<evidence type="ECO:0000259" key="4">
    <source>
        <dbReference type="Pfam" id="PF01261"/>
    </source>
</evidence>